<evidence type="ECO:0000256" key="1">
    <source>
        <dbReference type="SAM" id="SignalP"/>
    </source>
</evidence>
<dbReference type="InterPro" id="IPR056948">
    <property type="entry name" value="PNGaseA_N"/>
</dbReference>
<evidence type="ECO:0000259" key="2">
    <source>
        <dbReference type="Pfam" id="PF12222"/>
    </source>
</evidence>
<name>A0AAJ0C9J9_9PEZI</name>
<dbReference type="Proteomes" id="UP001244011">
    <property type="component" value="Unassembled WGS sequence"/>
</dbReference>
<dbReference type="Pfam" id="PF25156">
    <property type="entry name" value="PNGase_A_C"/>
    <property type="match status" value="1"/>
</dbReference>
<evidence type="ECO:0000313" key="3">
    <source>
        <dbReference type="EMBL" id="KAK1771217.1"/>
    </source>
</evidence>
<dbReference type="Pfam" id="PF12222">
    <property type="entry name" value="PNGaseA"/>
    <property type="match status" value="1"/>
</dbReference>
<organism evidence="3 4">
    <name type="scientific">Phialemonium atrogriseum</name>
    <dbReference type="NCBI Taxonomy" id="1093897"/>
    <lineage>
        <taxon>Eukaryota</taxon>
        <taxon>Fungi</taxon>
        <taxon>Dikarya</taxon>
        <taxon>Ascomycota</taxon>
        <taxon>Pezizomycotina</taxon>
        <taxon>Sordariomycetes</taxon>
        <taxon>Sordariomycetidae</taxon>
        <taxon>Cephalothecales</taxon>
        <taxon>Cephalothecaceae</taxon>
        <taxon>Phialemonium</taxon>
    </lineage>
</organism>
<feature type="signal peptide" evidence="1">
    <location>
        <begin position="1"/>
        <end position="19"/>
    </location>
</feature>
<proteinExistence type="predicted"/>
<dbReference type="GeneID" id="85314060"/>
<dbReference type="EMBL" id="MU838999">
    <property type="protein sequence ID" value="KAK1771217.1"/>
    <property type="molecule type" value="Genomic_DNA"/>
</dbReference>
<dbReference type="AlphaFoldDB" id="A0AAJ0C9J9"/>
<reference evidence="3" key="1">
    <citation type="submission" date="2023-06" db="EMBL/GenBank/DDBJ databases">
        <title>Genome-scale phylogeny and comparative genomics of the fungal order Sordariales.</title>
        <authorList>
            <consortium name="Lawrence Berkeley National Laboratory"/>
            <person name="Hensen N."/>
            <person name="Bonometti L."/>
            <person name="Westerberg I."/>
            <person name="Brannstrom I.O."/>
            <person name="Guillou S."/>
            <person name="Cros-Aarteil S."/>
            <person name="Calhoun S."/>
            <person name="Haridas S."/>
            <person name="Kuo A."/>
            <person name="Mondo S."/>
            <person name="Pangilinan J."/>
            <person name="Riley R."/>
            <person name="Labutti K."/>
            <person name="Andreopoulos B."/>
            <person name="Lipzen A."/>
            <person name="Chen C."/>
            <person name="Yanf M."/>
            <person name="Daum C."/>
            <person name="Ng V."/>
            <person name="Clum A."/>
            <person name="Steindorff A."/>
            <person name="Ohm R."/>
            <person name="Martin F."/>
            <person name="Silar P."/>
            <person name="Natvig D."/>
            <person name="Lalanne C."/>
            <person name="Gautier V."/>
            <person name="Ament-Velasquez S.L."/>
            <person name="Kruys A."/>
            <person name="Hutchinson M.I."/>
            <person name="Powell A.J."/>
            <person name="Barry K."/>
            <person name="Miller A.N."/>
            <person name="Grigoriev I.V."/>
            <person name="Debuchy R."/>
            <person name="Gladieux P."/>
            <person name="Thoren M.H."/>
            <person name="Johannesson H."/>
        </authorList>
    </citation>
    <scope>NUCLEOTIDE SEQUENCE</scope>
    <source>
        <strain evidence="3">8032-3</strain>
    </source>
</reference>
<gene>
    <name evidence="3" type="ORF">QBC33DRAFT_575995</name>
</gene>
<keyword evidence="4" id="KW-1185">Reference proteome</keyword>
<dbReference type="PANTHER" id="PTHR31104">
    <property type="entry name" value="PEPTIDE-N4-(N-ACETYL-BETA-GLUCOSAMINYL)ASPARAGINE AMIDASE A PROTEIN"/>
    <property type="match status" value="1"/>
</dbReference>
<dbReference type="RefSeq" id="XP_060287430.1">
    <property type="nucleotide sequence ID" value="XM_060430873.1"/>
</dbReference>
<comment type="caution">
    <text evidence="3">The sequence shown here is derived from an EMBL/GenBank/DDBJ whole genome shotgun (WGS) entry which is preliminary data.</text>
</comment>
<feature type="domain" description="Peptide N-acetyl-beta-D-glucosaminyl asparaginase amidase A N-terminal" evidence="2">
    <location>
        <begin position="61"/>
        <end position="391"/>
    </location>
</feature>
<accession>A0AAJ0C9J9</accession>
<dbReference type="InterPro" id="IPR021102">
    <property type="entry name" value="PNGase_A"/>
</dbReference>
<evidence type="ECO:0000313" key="4">
    <source>
        <dbReference type="Proteomes" id="UP001244011"/>
    </source>
</evidence>
<sequence length="673" mass="71659">MKGLGAGLQVTSLLRTGWATTISSAPTAAPTVLECFQVAQPVLTPHGAIYSPSVSEEEGPSSKESCTVLLMEHTFAWSYNDPFIGNYTPPSCQFNRVVMNFTVTSQGRQFDRLALMYFGDTEVWRTSTAEPTSPPGIRWVYLKDMTHYLYFWKSPQKLIFDLGNLVDDKYTGSFNTTLTATFFTSDVESGAAPPSDLVIPISKRQGAANAVSQFTLPEDEATNTVAGFPRNARRAVFSVSACGQASEEFWWSNVLQSDVYAFNATAGEYPGLSPFREVQVLIDGQVAGVQWPFPVIFTGGVVPGLHRPVVGLDAFDLREHEIDITPFLPLLCDGAEHTFTIRIAGLDDDGGGGGGGDSDDFSDVVVTETVGDSWYVTGKIFVWLDDDEGSITTGDAPTVEVGPPVITLSRHLGQTSNGTNETLAYTTEVRRTLTTSGRVVTQRSSGAVSWSQKLSYSNKAYISSFGYDQLNELLVEGADRSSSSSSSSATDDGDDGAADVVPYYGADYRYPLFANTTTDVSEQGNLTLRAHLVQGLRLRVRGASVFPTGLEAFGGGGDSTLETSKEGTASFFQTGDGKNSSGFGDSAQVFRFSSGVGGDGDGDDVGDLFFRHVSAVNGTVVYDRVRIEGRDAGGDVEGGTPGEAGPAMLFAPAPAGGGRGPRVFMGRAAVGVE</sequence>
<keyword evidence="1" id="KW-0732">Signal</keyword>
<protein>
    <submittedName>
        <fullName evidence="3">Peptide N-acetyl-beta-D-glucosaminyl asparaginase amidase A-domain-containing protein</fullName>
    </submittedName>
</protein>
<feature type="chain" id="PRO_5042609278" evidence="1">
    <location>
        <begin position="20"/>
        <end position="673"/>
    </location>
</feature>